<evidence type="ECO:0000256" key="7">
    <source>
        <dbReference type="SAM" id="Coils"/>
    </source>
</evidence>
<keyword evidence="5 6" id="KW-0653">Protein transport</keyword>
<dbReference type="PANTHER" id="PTHR13678">
    <property type="entry name" value="VACUOLAR PROTEIN SORTING-ASSOCIATED PROTEIN 37"/>
    <property type="match status" value="1"/>
</dbReference>
<dbReference type="OrthoDB" id="10260857at2759"/>
<feature type="domain" description="VPS37 C-terminal" evidence="9">
    <location>
        <begin position="152"/>
        <end position="232"/>
    </location>
</feature>
<proteinExistence type="inferred from homology"/>
<dbReference type="GO" id="GO:0006623">
    <property type="term" value="P:protein targeting to vacuole"/>
    <property type="evidence" value="ECO:0007669"/>
    <property type="project" value="TreeGrafter"/>
</dbReference>
<evidence type="ECO:0000256" key="3">
    <source>
        <dbReference type="ARBA" id="ARBA00022448"/>
    </source>
</evidence>
<comment type="subcellular location">
    <subcellularLocation>
        <location evidence="1">Endosome</location>
    </subcellularLocation>
</comment>
<keyword evidence="3 6" id="KW-0813">Transport</keyword>
<dbReference type="GO" id="GO:0000813">
    <property type="term" value="C:ESCRT I complex"/>
    <property type="evidence" value="ECO:0007669"/>
    <property type="project" value="TreeGrafter"/>
</dbReference>
<dbReference type="GO" id="GO:0043162">
    <property type="term" value="P:ubiquitin-dependent protein catabolic process via the multivesicular body sorting pathway"/>
    <property type="evidence" value="ECO:0007669"/>
    <property type="project" value="TreeGrafter"/>
</dbReference>
<evidence type="ECO:0000313" key="10">
    <source>
        <dbReference type="EMBL" id="EPS73011.1"/>
    </source>
</evidence>
<comment type="similarity">
    <text evidence="2">Belongs to the VPS37 family.</text>
</comment>
<evidence type="ECO:0000259" key="9">
    <source>
        <dbReference type="PROSITE" id="PS51314"/>
    </source>
</evidence>
<dbReference type="AlphaFoldDB" id="S8D6G8"/>
<keyword evidence="4" id="KW-0967">Endosome</keyword>
<feature type="coiled-coil region" evidence="7">
    <location>
        <begin position="148"/>
        <end position="195"/>
    </location>
</feature>
<feature type="compositionally biased region" description="Low complexity" evidence="8">
    <location>
        <begin position="9"/>
        <end position="19"/>
    </location>
</feature>
<dbReference type="InterPro" id="IPR009851">
    <property type="entry name" value="Mod_r"/>
</dbReference>
<evidence type="ECO:0000256" key="2">
    <source>
        <dbReference type="ARBA" id="ARBA00007617"/>
    </source>
</evidence>
<evidence type="ECO:0000256" key="6">
    <source>
        <dbReference type="PROSITE-ProRule" id="PRU00646"/>
    </source>
</evidence>
<accession>S8D6G8</accession>
<keyword evidence="11" id="KW-1185">Reference proteome</keyword>
<reference evidence="10 11" key="1">
    <citation type="journal article" date="2013" name="BMC Genomics">
        <title>The miniature genome of a carnivorous plant Genlisea aurea contains a low number of genes and short non-coding sequences.</title>
        <authorList>
            <person name="Leushkin E.V."/>
            <person name="Sutormin R.A."/>
            <person name="Nabieva E.R."/>
            <person name="Penin A.A."/>
            <person name="Kondrashov A.S."/>
            <person name="Logacheva M.D."/>
        </authorList>
    </citation>
    <scope>NUCLEOTIDE SEQUENCE [LARGE SCALE GENOMIC DNA]</scope>
</reference>
<protein>
    <recommendedName>
        <fullName evidence="9">VPS37 C-terminal domain-containing protein</fullName>
    </recommendedName>
</protein>
<dbReference type="InterPro" id="IPR029012">
    <property type="entry name" value="Helix_hairpin_bin_sf"/>
</dbReference>
<feature type="region of interest" description="Disordered" evidence="8">
    <location>
        <begin position="1"/>
        <end position="69"/>
    </location>
</feature>
<evidence type="ECO:0000256" key="8">
    <source>
        <dbReference type="SAM" id="MobiDB-lite"/>
    </source>
</evidence>
<dbReference type="Gene3D" id="1.10.287.660">
    <property type="entry name" value="Helix hairpin bin"/>
    <property type="match status" value="1"/>
</dbReference>
<evidence type="ECO:0000256" key="4">
    <source>
        <dbReference type="ARBA" id="ARBA00022753"/>
    </source>
</evidence>
<gene>
    <name evidence="10" type="ORF">M569_01745</name>
</gene>
<feature type="non-terminal residue" evidence="10">
    <location>
        <position position="232"/>
    </location>
</feature>
<dbReference type="PANTHER" id="PTHR13678:SF2">
    <property type="entry name" value="VACUOLAR PROTEIN SORTING-ASSOCIATED PROTEIN 37A"/>
    <property type="match status" value="1"/>
</dbReference>
<comment type="caution">
    <text evidence="10">The sequence shown here is derived from an EMBL/GenBank/DDBJ whole genome shotgun (WGS) entry which is preliminary data.</text>
</comment>
<dbReference type="SUPFAM" id="SSF140111">
    <property type="entry name" value="Endosomal sorting complex assembly domain"/>
    <property type="match status" value="1"/>
</dbReference>
<evidence type="ECO:0000313" key="11">
    <source>
        <dbReference type="Proteomes" id="UP000015453"/>
    </source>
</evidence>
<name>S8D6G8_9LAMI</name>
<evidence type="ECO:0000256" key="1">
    <source>
        <dbReference type="ARBA" id="ARBA00004177"/>
    </source>
</evidence>
<dbReference type="InterPro" id="IPR037202">
    <property type="entry name" value="ESCRT_assembly_dom"/>
</dbReference>
<feature type="compositionally biased region" description="Low complexity" evidence="8">
    <location>
        <begin position="29"/>
        <end position="49"/>
    </location>
</feature>
<dbReference type="Proteomes" id="UP000015453">
    <property type="component" value="Unassembled WGS sequence"/>
</dbReference>
<keyword evidence="7" id="KW-0175">Coiled coil</keyword>
<dbReference type="GO" id="GO:0006612">
    <property type="term" value="P:protein targeting to membrane"/>
    <property type="evidence" value="ECO:0007669"/>
    <property type="project" value="TreeGrafter"/>
</dbReference>
<sequence length="232" mass="26218">LLHSFRGSQDQQQPQARPQEMSSDSWYHPPVSTPTSSRPGTPGSSPSGSLNASRHTDRANASSNVSPSEASGIIAVLKDKSVDDLRKLLSDKGAYQSLLLSLEPVKMQNKVRDELRDETLQITRDNLEKEPRILELRNQCRIIRTSELASAQEKLVEFERRKEEILKHHSPSSLLHKLQDAMNKTEEESDALHGKLLEREIDLPSFVQKYKKMRYAYHRQALTHVAAKTSAS</sequence>
<dbReference type="Pfam" id="PF07200">
    <property type="entry name" value="Mod_r"/>
    <property type="match status" value="1"/>
</dbReference>
<feature type="non-terminal residue" evidence="10">
    <location>
        <position position="1"/>
    </location>
</feature>
<dbReference type="PROSITE" id="PS51314">
    <property type="entry name" value="VPS37_C"/>
    <property type="match status" value="1"/>
</dbReference>
<feature type="compositionally biased region" description="Polar residues" evidence="8">
    <location>
        <begin position="59"/>
        <end position="69"/>
    </location>
</feature>
<dbReference type="EMBL" id="AUSU01000602">
    <property type="protein sequence ID" value="EPS73011.1"/>
    <property type="molecule type" value="Genomic_DNA"/>
</dbReference>
<evidence type="ECO:0000256" key="5">
    <source>
        <dbReference type="ARBA" id="ARBA00022927"/>
    </source>
</evidence>
<organism evidence="10 11">
    <name type="scientific">Genlisea aurea</name>
    <dbReference type="NCBI Taxonomy" id="192259"/>
    <lineage>
        <taxon>Eukaryota</taxon>
        <taxon>Viridiplantae</taxon>
        <taxon>Streptophyta</taxon>
        <taxon>Embryophyta</taxon>
        <taxon>Tracheophyta</taxon>
        <taxon>Spermatophyta</taxon>
        <taxon>Magnoliopsida</taxon>
        <taxon>eudicotyledons</taxon>
        <taxon>Gunneridae</taxon>
        <taxon>Pentapetalae</taxon>
        <taxon>asterids</taxon>
        <taxon>lamiids</taxon>
        <taxon>Lamiales</taxon>
        <taxon>Lentibulariaceae</taxon>
        <taxon>Genlisea</taxon>
    </lineage>
</organism>